<feature type="transmembrane region" description="Helical" evidence="10">
    <location>
        <begin position="12"/>
        <end position="33"/>
    </location>
</feature>
<dbReference type="PANTHER" id="PTHR12804:SF0">
    <property type="entry name" value="SIGNAL PEPTIDASE COMPLEX SUBUNIT 3"/>
    <property type="match status" value="1"/>
</dbReference>
<comment type="caution">
    <text evidence="11">The sequence shown here is derived from an EMBL/GenBank/DDBJ whole genome shotgun (WGS) entry which is preliminary data.</text>
</comment>
<dbReference type="GO" id="GO:0005787">
    <property type="term" value="C:signal peptidase complex"/>
    <property type="evidence" value="ECO:0007669"/>
    <property type="project" value="UniProtKB-UniRule"/>
</dbReference>
<accession>A0AA43QFV1</accession>
<evidence type="ECO:0000256" key="10">
    <source>
        <dbReference type="SAM" id="Phobius"/>
    </source>
</evidence>
<dbReference type="InterPro" id="IPR007653">
    <property type="entry name" value="SPC3"/>
</dbReference>
<evidence type="ECO:0000313" key="12">
    <source>
        <dbReference type="Proteomes" id="UP001161017"/>
    </source>
</evidence>
<evidence type="ECO:0000256" key="3">
    <source>
        <dbReference type="ARBA" id="ARBA00022692"/>
    </source>
</evidence>
<comment type="similarity">
    <text evidence="2 9">Belongs to the SPCS3 family.</text>
</comment>
<comment type="function">
    <text evidence="8">Essential component of the signal peptidase complex (SPC) which catalyzes the cleavage of N-terminal signal sequences from nascent proteins as they are translocated into the lumen of the endoplasmic reticulum. Essential for the SPC catalytic activity, possibly by stabilizing and positioning the active center of the complex close to the lumenal surface. Essential for viability.</text>
</comment>
<keyword evidence="6 10" id="KW-1133">Transmembrane helix</keyword>
<keyword evidence="4 9" id="KW-0256">Endoplasmic reticulum</keyword>
<dbReference type="AlphaFoldDB" id="A0AA43QFV1"/>
<protein>
    <recommendedName>
        <fullName evidence="9">Signal peptidase subunit 3</fullName>
    </recommendedName>
</protein>
<evidence type="ECO:0000256" key="7">
    <source>
        <dbReference type="ARBA" id="ARBA00023136"/>
    </source>
</evidence>
<gene>
    <name evidence="11" type="primary">SPC3</name>
    <name evidence="11" type="ORF">OHK93_003962</name>
</gene>
<organism evidence="11 12">
    <name type="scientific">Ramalina farinacea</name>
    <dbReference type="NCBI Taxonomy" id="258253"/>
    <lineage>
        <taxon>Eukaryota</taxon>
        <taxon>Fungi</taxon>
        <taxon>Dikarya</taxon>
        <taxon>Ascomycota</taxon>
        <taxon>Pezizomycotina</taxon>
        <taxon>Lecanoromycetes</taxon>
        <taxon>OSLEUM clade</taxon>
        <taxon>Lecanoromycetidae</taxon>
        <taxon>Lecanorales</taxon>
        <taxon>Lecanorineae</taxon>
        <taxon>Ramalinaceae</taxon>
        <taxon>Ramalina</taxon>
    </lineage>
</organism>
<dbReference type="Pfam" id="PF04573">
    <property type="entry name" value="SPC22"/>
    <property type="match status" value="2"/>
</dbReference>
<dbReference type="PANTHER" id="PTHR12804">
    <property type="entry name" value="MICROSOMAL SIGNAL PEPTIDASE 23 KD SUBUNIT SPC22/23"/>
    <property type="match status" value="1"/>
</dbReference>
<dbReference type="EMBL" id="JAPUFD010000002">
    <property type="protein sequence ID" value="MDI1485773.1"/>
    <property type="molecule type" value="Genomic_DNA"/>
</dbReference>
<evidence type="ECO:0000256" key="8">
    <source>
        <dbReference type="ARBA" id="ARBA00045670"/>
    </source>
</evidence>
<evidence type="ECO:0000256" key="9">
    <source>
        <dbReference type="PIRNR" id="PIRNR016089"/>
    </source>
</evidence>
<keyword evidence="7 9" id="KW-0472">Membrane</keyword>
<dbReference type="GO" id="GO:0006465">
    <property type="term" value="P:signal peptide processing"/>
    <property type="evidence" value="ECO:0007669"/>
    <property type="project" value="UniProtKB-UniRule"/>
</dbReference>
<sequence length="254" mass="28239">MHSTVVRVQNTFGFFTTVAFVTAILTALSVVFLPQSPSASIEPVVRNIQVVKGRPNYYSTKKEEYAHIKFDLDADLTSLFNWNTKQVFVWITATYPSSGPQPDSPSSQAVIWDLIINSRSQLHPFDPTKYLRWNAPPVGKSRKAQKAKKKDETPLEPGIIRLKNSKPKYQITDISSVISERQNVTLELGWNVQPWVGALTWTMNEDQSFGRWRGVVGGRSESFDMPALKGKAATAETVVGRKETPEAAAASGVL</sequence>
<evidence type="ECO:0000256" key="5">
    <source>
        <dbReference type="ARBA" id="ARBA00022968"/>
    </source>
</evidence>
<keyword evidence="3 10" id="KW-0812">Transmembrane</keyword>
<evidence type="ECO:0000256" key="6">
    <source>
        <dbReference type="ARBA" id="ARBA00022989"/>
    </source>
</evidence>
<name>A0AA43QFV1_9LECA</name>
<comment type="subcellular location">
    <subcellularLocation>
        <location evidence="1">Endoplasmic reticulum membrane</location>
        <topology evidence="1">Single-pass type II membrane protein</topology>
    </subcellularLocation>
</comment>
<dbReference type="Proteomes" id="UP001161017">
    <property type="component" value="Unassembled WGS sequence"/>
</dbReference>
<keyword evidence="5" id="KW-0735">Signal-anchor</keyword>
<evidence type="ECO:0000256" key="4">
    <source>
        <dbReference type="ARBA" id="ARBA00022824"/>
    </source>
</evidence>
<keyword evidence="12" id="KW-1185">Reference proteome</keyword>
<dbReference type="GO" id="GO:0045047">
    <property type="term" value="P:protein targeting to ER"/>
    <property type="evidence" value="ECO:0007669"/>
    <property type="project" value="TreeGrafter"/>
</dbReference>
<evidence type="ECO:0000256" key="2">
    <source>
        <dbReference type="ARBA" id="ARBA00009289"/>
    </source>
</evidence>
<evidence type="ECO:0000256" key="1">
    <source>
        <dbReference type="ARBA" id="ARBA00004648"/>
    </source>
</evidence>
<reference evidence="11" key="1">
    <citation type="journal article" date="2023" name="Genome Biol. Evol.">
        <title>First Whole Genome Sequence and Flow Cytometry Genome Size Data for the Lichen-Forming Fungus Ramalina farinacea (Ascomycota).</title>
        <authorList>
            <person name="Llewellyn T."/>
            <person name="Mian S."/>
            <person name="Hill R."/>
            <person name="Leitch I.J."/>
            <person name="Gaya E."/>
        </authorList>
    </citation>
    <scope>NUCLEOTIDE SEQUENCE</scope>
    <source>
        <strain evidence="11">LIQ254RAFAR</strain>
    </source>
</reference>
<evidence type="ECO:0000313" key="11">
    <source>
        <dbReference type="EMBL" id="MDI1485773.1"/>
    </source>
</evidence>
<proteinExistence type="inferred from homology"/>
<dbReference type="PIRSF" id="PIRSF016089">
    <property type="entry name" value="SPC22"/>
    <property type="match status" value="1"/>
</dbReference>